<sequence length="546" mass="61783">MPLALSRSEAETLFSYTSSRWLCNDEDEREARYVAFDPHALQRIACESVGAEECVSWQKIGEGAFNRVFLLKFNNGVEAAVRIPFPNVGNVGRSVASEVATMCYVRERLRDHRCAAKIPFPPKVFAWNSSYDNPAGTPFIVLEYSKGVPLQQRWLHIQGPDTAAAVLSLGDLEFALLDLQFSQHGSLYFVNDVPEELRNRPLHQEDHPSTDDLARQLDLKYKIGPTANREWWRFSYGRVNANRGPWLDMETMIRSAAEFQIRAIDTGAVDISSSRVKSKPSDIPLLRRMLDICIRIAPLVVPTNPALTAPALNHPDLALSNLIVPSEGPPHIRHSIDWQGATISPFCMQAHVPRAFSYTPGVIPIPDDGTLPVLPDDFDSKTPEEQEYLRMHWRLTGRYVWYNVLIQGGHRLRREAFHLPHYEPLLNLVPFITRCVSEGPADLQGLLIGFQQLWAEIVGDKSTPCPIDFTPEEVAAHAQEVERQAEYERNVAQLYEELGCMNDGSVVPDAYEAAKARMERLREEWDESAMKGPFPFYEGAYSYYLT</sequence>
<evidence type="ECO:0000256" key="7">
    <source>
        <dbReference type="SAM" id="Coils"/>
    </source>
</evidence>
<organism evidence="8 9">
    <name type="scientific">Trametes coccinea (strain BRFM310)</name>
    <name type="common">Pycnoporus coccineus</name>
    <dbReference type="NCBI Taxonomy" id="1353009"/>
    <lineage>
        <taxon>Eukaryota</taxon>
        <taxon>Fungi</taxon>
        <taxon>Dikarya</taxon>
        <taxon>Basidiomycota</taxon>
        <taxon>Agaricomycotina</taxon>
        <taxon>Agaricomycetes</taxon>
        <taxon>Polyporales</taxon>
        <taxon>Polyporaceae</taxon>
        <taxon>Trametes</taxon>
    </lineage>
</organism>
<evidence type="ECO:0000256" key="6">
    <source>
        <dbReference type="ARBA" id="ARBA00031849"/>
    </source>
</evidence>
<gene>
    <name evidence="8" type="ORF">PYCCODRAFT_1401461</name>
</gene>
<comment type="similarity">
    <text evidence="2">Belongs to the AIM9 family.</text>
</comment>
<dbReference type="EMBL" id="KZ084086">
    <property type="protein sequence ID" value="OSD08746.1"/>
    <property type="molecule type" value="Genomic_DNA"/>
</dbReference>
<dbReference type="SUPFAM" id="SSF56112">
    <property type="entry name" value="Protein kinase-like (PK-like)"/>
    <property type="match status" value="1"/>
</dbReference>
<reference evidence="8 9" key="1">
    <citation type="journal article" date="2015" name="Biotechnol. Biofuels">
        <title>Enhanced degradation of softwood versus hardwood by the white-rot fungus Pycnoporus coccineus.</title>
        <authorList>
            <person name="Couturier M."/>
            <person name="Navarro D."/>
            <person name="Chevret D."/>
            <person name="Henrissat B."/>
            <person name="Piumi F."/>
            <person name="Ruiz-Duenas F.J."/>
            <person name="Martinez A.T."/>
            <person name="Grigoriev I.V."/>
            <person name="Riley R."/>
            <person name="Lipzen A."/>
            <person name="Berrin J.G."/>
            <person name="Master E.R."/>
            <person name="Rosso M.N."/>
        </authorList>
    </citation>
    <scope>NUCLEOTIDE SEQUENCE [LARGE SCALE GENOMIC DNA]</scope>
    <source>
        <strain evidence="8 9">BRFM310</strain>
    </source>
</reference>
<evidence type="ECO:0000313" key="8">
    <source>
        <dbReference type="EMBL" id="OSD08746.1"/>
    </source>
</evidence>
<accession>A0A1Y2J5V4</accession>
<evidence type="ECO:0000313" key="9">
    <source>
        <dbReference type="Proteomes" id="UP000193067"/>
    </source>
</evidence>
<keyword evidence="7" id="KW-0175">Coiled coil</keyword>
<evidence type="ECO:0000256" key="2">
    <source>
        <dbReference type="ARBA" id="ARBA00005543"/>
    </source>
</evidence>
<dbReference type="InterPro" id="IPR011009">
    <property type="entry name" value="Kinase-like_dom_sf"/>
</dbReference>
<feature type="coiled-coil region" evidence="7">
    <location>
        <begin position="477"/>
        <end position="531"/>
    </location>
</feature>
<keyword evidence="5" id="KW-0496">Mitochondrion</keyword>
<evidence type="ECO:0000256" key="4">
    <source>
        <dbReference type="ARBA" id="ARBA00022946"/>
    </source>
</evidence>
<evidence type="ECO:0000256" key="5">
    <source>
        <dbReference type="ARBA" id="ARBA00023128"/>
    </source>
</evidence>
<keyword evidence="4" id="KW-0809">Transit peptide</keyword>
<dbReference type="InterPro" id="IPR051035">
    <property type="entry name" value="Mito_inheritance_9"/>
</dbReference>
<dbReference type="STRING" id="1353009.A0A1Y2J5V4"/>
<name>A0A1Y2J5V4_TRAC3</name>
<dbReference type="PANTHER" id="PTHR36091:SF1">
    <property type="entry name" value="ALTERED INHERITANCE OF MITOCHONDRIA PROTEIN 9, MITOCHONDRIAL"/>
    <property type="match status" value="1"/>
</dbReference>
<evidence type="ECO:0000256" key="1">
    <source>
        <dbReference type="ARBA" id="ARBA00004173"/>
    </source>
</evidence>
<dbReference type="AlphaFoldDB" id="A0A1Y2J5V4"/>
<dbReference type="Proteomes" id="UP000193067">
    <property type="component" value="Unassembled WGS sequence"/>
</dbReference>
<dbReference type="GO" id="GO:0005739">
    <property type="term" value="C:mitochondrion"/>
    <property type="evidence" value="ECO:0007669"/>
    <property type="project" value="UniProtKB-SubCell"/>
</dbReference>
<comment type="subcellular location">
    <subcellularLocation>
        <location evidence="1">Mitochondrion</location>
    </subcellularLocation>
</comment>
<evidence type="ECO:0000256" key="3">
    <source>
        <dbReference type="ARBA" id="ARBA00016197"/>
    </source>
</evidence>
<keyword evidence="9" id="KW-1185">Reference proteome</keyword>
<dbReference type="OrthoDB" id="2785096at2759"/>
<dbReference type="PANTHER" id="PTHR36091">
    <property type="entry name" value="ALTERED INHERITANCE OF MITOCHONDRIA PROTEIN 9, MITOCHONDRIAL"/>
    <property type="match status" value="1"/>
</dbReference>
<protein>
    <recommendedName>
        <fullName evidence="3">Altered inheritance of mitochondria protein 9, mitochondrial</fullName>
    </recommendedName>
    <alternativeName>
        <fullName evidence="6">Found in mitochondrial proteome protein 29</fullName>
    </alternativeName>
</protein>
<proteinExistence type="inferred from homology"/>